<keyword evidence="5" id="KW-1185">Reference proteome</keyword>
<evidence type="ECO:0000256" key="2">
    <source>
        <dbReference type="ARBA" id="ARBA00023043"/>
    </source>
</evidence>
<keyword evidence="1" id="KW-0677">Repeat</keyword>
<dbReference type="Proteomes" id="UP000253551">
    <property type="component" value="Unassembled WGS sequence"/>
</dbReference>
<dbReference type="InterPro" id="IPR036770">
    <property type="entry name" value="Ankyrin_rpt-contain_sf"/>
</dbReference>
<dbReference type="OrthoDB" id="194358at2759"/>
<evidence type="ECO:0000313" key="5">
    <source>
        <dbReference type="Proteomes" id="UP000253551"/>
    </source>
</evidence>
<protein>
    <submittedName>
        <fullName evidence="4">Uncharacterized protein</fullName>
    </submittedName>
</protein>
<dbReference type="Gene3D" id="1.25.40.20">
    <property type="entry name" value="Ankyrin repeat-containing domain"/>
    <property type="match status" value="1"/>
</dbReference>
<dbReference type="Pfam" id="PF12796">
    <property type="entry name" value="Ank_2"/>
    <property type="match status" value="1"/>
</dbReference>
<dbReference type="PROSITE" id="PS50088">
    <property type="entry name" value="ANK_REPEAT"/>
    <property type="match status" value="1"/>
</dbReference>
<organism evidence="4 5">
    <name type="scientific">Rhizopus stolonifer</name>
    <name type="common">Rhizopus nigricans</name>
    <dbReference type="NCBI Taxonomy" id="4846"/>
    <lineage>
        <taxon>Eukaryota</taxon>
        <taxon>Fungi</taxon>
        <taxon>Fungi incertae sedis</taxon>
        <taxon>Mucoromycota</taxon>
        <taxon>Mucoromycotina</taxon>
        <taxon>Mucoromycetes</taxon>
        <taxon>Mucorales</taxon>
        <taxon>Mucorineae</taxon>
        <taxon>Rhizopodaceae</taxon>
        <taxon>Rhizopus</taxon>
    </lineage>
</organism>
<name>A0A367JZE4_RHIST</name>
<evidence type="ECO:0000313" key="4">
    <source>
        <dbReference type="EMBL" id="RCH95290.1"/>
    </source>
</evidence>
<dbReference type="EMBL" id="PJQM01002447">
    <property type="protein sequence ID" value="RCH95290.1"/>
    <property type="molecule type" value="Genomic_DNA"/>
</dbReference>
<evidence type="ECO:0000256" key="3">
    <source>
        <dbReference type="PROSITE-ProRule" id="PRU00023"/>
    </source>
</evidence>
<dbReference type="SUPFAM" id="SSF48403">
    <property type="entry name" value="Ankyrin repeat"/>
    <property type="match status" value="1"/>
</dbReference>
<keyword evidence="2 3" id="KW-0040">ANK repeat</keyword>
<dbReference type="PANTHER" id="PTHR24198:SF165">
    <property type="entry name" value="ANKYRIN REPEAT-CONTAINING PROTEIN-RELATED"/>
    <property type="match status" value="1"/>
</dbReference>
<dbReference type="PROSITE" id="PS50297">
    <property type="entry name" value="ANK_REP_REGION"/>
    <property type="match status" value="1"/>
</dbReference>
<proteinExistence type="predicted"/>
<comment type="caution">
    <text evidence="4">The sequence shown here is derived from an EMBL/GenBank/DDBJ whole genome shotgun (WGS) entry which is preliminary data.</text>
</comment>
<sequence length="161" mass="17748">KKKTALHVAAEQGHAAVVEYIVSVTEGVLNLETDSLGANVLHYACLSGHMDLVSFVMKACQVPVSEPDSRGELPLHWAVRSGRLEVVSLLVERYGCKINTYVPKRVNTPYDMAKAAGHKKLAEYIKNKGGLTTKKMEKKREEELARDIPRHLESALAINGL</sequence>
<dbReference type="InterPro" id="IPR002110">
    <property type="entry name" value="Ankyrin_rpt"/>
</dbReference>
<dbReference type="PANTHER" id="PTHR24198">
    <property type="entry name" value="ANKYRIN REPEAT AND PROTEIN KINASE DOMAIN-CONTAINING PROTEIN"/>
    <property type="match status" value="1"/>
</dbReference>
<dbReference type="AlphaFoldDB" id="A0A367JZE4"/>
<reference evidence="4 5" key="1">
    <citation type="journal article" date="2018" name="G3 (Bethesda)">
        <title>Phylogenetic and Phylogenomic Definition of Rhizopus Species.</title>
        <authorList>
            <person name="Gryganskyi A.P."/>
            <person name="Golan J."/>
            <person name="Dolatabadi S."/>
            <person name="Mondo S."/>
            <person name="Robb S."/>
            <person name="Idnurm A."/>
            <person name="Muszewska A."/>
            <person name="Steczkiewicz K."/>
            <person name="Masonjones S."/>
            <person name="Liao H.L."/>
            <person name="Gajdeczka M.T."/>
            <person name="Anike F."/>
            <person name="Vuek A."/>
            <person name="Anishchenko I.M."/>
            <person name="Voigt K."/>
            <person name="de Hoog G.S."/>
            <person name="Smith M.E."/>
            <person name="Heitman J."/>
            <person name="Vilgalys R."/>
            <person name="Stajich J.E."/>
        </authorList>
    </citation>
    <scope>NUCLEOTIDE SEQUENCE [LARGE SCALE GENOMIC DNA]</scope>
    <source>
        <strain evidence="4 5">LSU 92-RS-03</strain>
    </source>
</reference>
<dbReference type="SMART" id="SM00248">
    <property type="entry name" value="ANK"/>
    <property type="match status" value="4"/>
</dbReference>
<feature type="repeat" description="ANK" evidence="3">
    <location>
        <begin position="70"/>
        <end position="93"/>
    </location>
</feature>
<accession>A0A367JZE4</accession>
<feature type="non-terminal residue" evidence="4">
    <location>
        <position position="1"/>
    </location>
</feature>
<evidence type="ECO:0000256" key="1">
    <source>
        <dbReference type="ARBA" id="ARBA00022737"/>
    </source>
</evidence>
<gene>
    <name evidence="4" type="ORF">CU098_011352</name>
</gene>
<dbReference type="STRING" id="4846.A0A367JZE4"/>